<dbReference type="Pfam" id="PF00013">
    <property type="entry name" value="KH_1"/>
    <property type="match status" value="1"/>
</dbReference>
<evidence type="ECO:0000259" key="11">
    <source>
        <dbReference type="PROSITE" id="PS50126"/>
    </source>
</evidence>
<dbReference type="GO" id="GO:0006402">
    <property type="term" value="P:mRNA catabolic process"/>
    <property type="evidence" value="ECO:0007669"/>
    <property type="project" value="UniProtKB-UniRule"/>
</dbReference>
<evidence type="ECO:0000313" key="15">
    <source>
        <dbReference type="Proteomes" id="UP000597038"/>
    </source>
</evidence>
<dbReference type="Gene3D" id="3.30.1370.10">
    <property type="entry name" value="K Homology domain, type 1"/>
    <property type="match status" value="1"/>
</dbReference>
<keyword evidence="5 10" id="KW-0548">Nucleotidyltransferase</keyword>
<dbReference type="InterPro" id="IPR001247">
    <property type="entry name" value="ExoRNase_PH_dom1"/>
</dbReference>
<evidence type="ECO:0000256" key="4">
    <source>
        <dbReference type="ARBA" id="ARBA00022679"/>
    </source>
</evidence>
<name>A0AAQ0KP74_9STAP</name>
<evidence type="ECO:0000313" key="13">
    <source>
        <dbReference type="EMBL" id="REI24007.1"/>
    </source>
</evidence>
<dbReference type="GO" id="GO:0000287">
    <property type="term" value="F:magnesium ion binding"/>
    <property type="evidence" value="ECO:0007669"/>
    <property type="project" value="UniProtKB-UniRule"/>
</dbReference>
<dbReference type="SUPFAM" id="SSF54211">
    <property type="entry name" value="Ribosomal protein S5 domain 2-like"/>
    <property type="match status" value="2"/>
</dbReference>
<dbReference type="InterPro" id="IPR036345">
    <property type="entry name" value="ExoRNase_PH_dom2_sf"/>
</dbReference>
<keyword evidence="7 10" id="KW-0460">Magnesium</keyword>
<feature type="binding site" evidence="10">
    <location>
        <position position="490"/>
    </location>
    <ligand>
        <name>Mg(2+)</name>
        <dbReference type="ChEBI" id="CHEBI:18420"/>
    </ligand>
</feature>
<evidence type="ECO:0000256" key="7">
    <source>
        <dbReference type="ARBA" id="ARBA00022842"/>
    </source>
</evidence>
<dbReference type="InterPro" id="IPR015848">
    <property type="entry name" value="PNPase_PH_RNA-bd_bac/org-type"/>
</dbReference>
<evidence type="ECO:0000256" key="10">
    <source>
        <dbReference type="HAMAP-Rule" id="MF_01595"/>
    </source>
</evidence>
<dbReference type="SUPFAM" id="SSF46915">
    <property type="entry name" value="Polynucleotide phosphorylase/guanosine pentaphosphate synthase (PNPase/GPSI), domain 3"/>
    <property type="match status" value="1"/>
</dbReference>
<dbReference type="GO" id="GO:0005829">
    <property type="term" value="C:cytosol"/>
    <property type="evidence" value="ECO:0007669"/>
    <property type="project" value="UniProtKB-ARBA"/>
</dbReference>
<evidence type="ECO:0000256" key="2">
    <source>
        <dbReference type="ARBA" id="ARBA00007404"/>
    </source>
</evidence>
<comment type="cofactor">
    <cofactor evidence="10">
        <name>Mg(2+)</name>
        <dbReference type="ChEBI" id="CHEBI:18420"/>
    </cofactor>
</comment>
<dbReference type="NCBIfam" id="NF008805">
    <property type="entry name" value="PRK11824.1"/>
    <property type="match status" value="1"/>
</dbReference>
<dbReference type="InterPro" id="IPR027408">
    <property type="entry name" value="PNPase/RNase_PH_dom_sf"/>
</dbReference>
<comment type="function">
    <text evidence="9">Binds mRNA; thus facilitating recognition of the initiation point. It is needed to translate mRNA with a short Shine-Dalgarno (SD) purine-rich sequence.</text>
</comment>
<keyword evidence="15" id="KW-1185">Reference proteome</keyword>
<dbReference type="HAMAP" id="MF_01595">
    <property type="entry name" value="PNPase"/>
    <property type="match status" value="1"/>
</dbReference>
<dbReference type="FunFam" id="3.30.230.70:FF:000002">
    <property type="entry name" value="Polyribonucleotide nucleotidyltransferase"/>
    <property type="match status" value="1"/>
</dbReference>
<dbReference type="InterPro" id="IPR036456">
    <property type="entry name" value="PNPase_PH_RNA-bd_sf"/>
</dbReference>
<dbReference type="SUPFAM" id="SSF54791">
    <property type="entry name" value="Eukaryotic type KH-domain (KH-domain type I)"/>
    <property type="match status" value="1"/>
</dbReference>
<reference evidence="12 15" key="2">
    <citation type="submission" date="2020-12" db="EMBL/GenBank/DDBJ databases">
        <title>Genomic analysis of Staphylococcus felis from a cat with skin infection.</title>
        <authorList>
            <person name="Aslantas O."/>
            <person name="Keskin O."/>
            <person name="Buyukaltay K."/>
            <person name="Gullu Yucetepe A."/>
        </authorList>
    </citation>
    <scope>NUCLEOTIDE SEQUENCE [LARGE SCALE GENOMIC DNA]</scope>
    <source>
        <strain evidence="12 15">HARRANVET</strain>
    </source>
</reference>
<feature type="binding site" evidence="10">
    <location>
        <position position="496"/>
    </location>
    <ligand>
        <name>Mg(2+)</name>
        <dbReference type="ChEBI" id="CHEBI:18420"/>
    </ligand>
</feature>
<dbReference type="FunFam" id="3.30.1370.10:FF:000001">
    <property type="entry name" value="Polyribonucleotide nucleotidyltransferase"/>
    <property type="match status" value="1"/>
</dbReference>
<sequence>MSQEKKVFKTEWANQPLTIETGQLAKQANGAALVRYGDTVVLSTATASKEPRDGDFFPLTVNYEEKMYAAGKIPGGFKKREGRPGDDATLTARLIDRPIRPLFPDGYRHDVQIMNIVLSADPNCSPEMAAMIGSSVALSVSDIPFQGPIAGVNVGYVDGQYVINPNLEQKEKSRLDLEVAGHKDAVNMVEAGASEISEAEMLEAIFFGHEEIKRLCAFQEEIIAHLKPEKQEFVPVEKNQSLIDEVTNLTEEKQLKAAIQTFDKKEREYNIETIKQDILSKYENEDDEENEALLSEVSQIVDSLVKEEVRRLIADEKVRPDGRKPDEIRPLSSEVGLLPRTHGSGLFTRGQTQALSVLTLGSISEYQIIDGLGEEEQKRFMHHYNFPNFSVGETGPVRAPGRREIGHGALGERALKYIIPDEKTFPYTVRIVSEVLESNGSSSQASICGSTLALMDAGVPIKAPVAGIAMGLVTRDESYTILTDIQGMEDALGDMDFKVAGTKDGITAIQMDIKIDGLTREVIEEALEQARVGRLAILDHMLATIDQPRKELSAYAPKVEVLIIKPEKIRDVIGPGGKQINEIIDATGVKLDIEQDGTVYIGSTEQEMINQARQWIESIVREAEVGQVYDATVKRIEKFGAFVELFKGKDALVHISQIANERIQKVEDVLKIGDTLKVKVTEIDKQGRVNASHKVLL</sequence>
<dbReference type="PROSITE" id="PS50084">
    <property type="entry name" value="KH_TYPE_1"/>
    <property type="match status" value="1"/>
</dbReference>
<dbReference type="NCBIfam" id="TIGR03591">
    <property type="entry name" value="polynuc_phos"/>
    <property type="match status" value="1"/>
</dbReference>
<dbReference type="GO" id="GO:0003723">
    <property type="term" value="F:RNA binding"/>
    <property type="evidence" value="ECO:0007669"/>
    <property type="project" value="UniProtKB-UniRule"/>
</dbReference>
<dbReference type="EMBL" id="JAEDAQ010000001">
    <property type="protein sequence ID" value="MBH9579903.1"/>
    <property type="molecule type" value="Genomic_DNA"/>
</dbReference>
<dbReference type="GO" id="GO:0000175">
    <property type="term" value="F:3'-5'-RNA exonuclease activity"/>
    <property type="evidence" value="ECO:0007669"/>
    <property type="project" value="TreeGrafter"/>
</dbReference>
<comment type="subcellular location">
    <subcellularLocation>
        <location evidence="1 10">Cytoplasm</location>
    </subcellularLocation>
</comment>
<dbReference type="InterPro" id="IPR036612">
    <property type="entry name" value="KH_dom_type_1_sf"/>
</dbReference>
<dbReference type="SMART" id="SM00322">
    <property type="entry name" value="KH"/>
    <property type="match status" value="1"/>
</dbReference>
<dbReference type="CDD" id="cd11364">
    <property type="entry name" value="RNase_PH_PNPase_2"/>
    <property type="match status" value="1"/>
</dbReference>
<dbReference type="Proteomes" id="UP000597038">
    <property type="component" value="Unassembled WGS sequence"/>
</dbReference>
<dbReference type="Pfam" id="PF03725">
    <property type="entry name" value="RNase_PH_C"/>
    <property type="match status" value="2"/>
</dbReference>
<dbReference type="GO" id="GO:0004654">
    <property type="term" value="F:polyribonucleotide nucleotidyltransferase activity"/>
    <property type="evidence" value="ECO:0007669"/>
    <property type="project" value="UniProtKB-UniRule"/>
</dbReference>
<comment type="catalytic activity">
    <reaction evidence="10">
        <text>RNA(n+1) + phosphate = RNA(n) + a ribonucleoside 5'-diphosphate</text>
        <dbReference type="Rhea" id="RHEA:22096"/>
        <dbReference type="Rhea" id="RHEA-COMP:14527"/>
        <dbReference type="Rhea" id="RHEA-COMP:17342"/>
        <dbReference type="ChEBI" id="CHEBI:43474"/>
        <dbReference type="ChEBI" id="CHEBI:57930"/>
        <dbReference type="ChEBI" id="CHEBI:140395"/>
        <dbReference type="EC" id="2.7.7.8"/>
    </reaction>
</comment>
<dbReference type="SUPFAM" id="SSF55666">
    <property type="entry name" value="Ribonuclease PH domain 2-like"/>
    <property type="match status" value="2"/>
</dbReference>
<dbReference type="InterPro" id="IPR012162">
    <property type="entry name" value="PNPase"/>
</dbReference>
<comment type="caution">
    <text evidence="13">The sequence shown here is derived from an EMBL/GenBank/DDBJ whole genome shotgun (WGS) entry which is preliminary data.</text>
</comment>
<gene>
    <name evidence="10 13" type="primary">pnp</name>
    <name evidence="13" type="ORF">DOS76_02705</name>
    <name evidence="12" type="ORF">I9026_00705</name>
</gene>
<dbReference type="PROSITE" id="PS50126">
    <property type="entry name" value="S1"/>
    <property type="match status" value="1"/>
</dbReference>
<protein>
    <recommendedName>
        <fullName evidence="10">Polyribonucleotide nucleotidyltransferase</fullName>
        <ecNumber evidence="10">2.7.7.8</ecNumber>
    </recommendedName>
    <alternativeName>
        <fullName evidence="10">Polynucleotide phosphorylase</fullName>
        <shortName evidence="10">PNPase</shortName>
    </alternativeName>
</protein>
<dbReference type="PIRSF" id="PIRSF005499">
    <property type="entry name" value="PNPase"/>
    <property type="match status" value="1"/>
</dbReference>
<dbReference type="EC" id="2.7.7.8" evidence="10"/>
<proteinExistence type="inferred from homology"/>
<dbReference type="CDD" id="cd02393">
    <property type="entry name" value="KH-I_PNPase"/>
    <property type="match status" value="1"/>
</dbReference>
<comment type="function">
    <text evidence="10">Involved in mRNA degradation. Catalyzes the phosphorolysis of single-stranded polyribonucleotides processively in the 3'- to 5'-direction.</text>
</comment>
<dbReference type="Proteomes" id="UP000256337">
    <property type="component" value="Unassembled WGS sequence"/>
</dbReference>
<dbReference type="InterPro" id="IPR020568">
    <property type="entry name" value="Ribosomal_Su5_D2-typ_SF"/>
</dbReference>
<dbReference type="AlphaFoldDB" id="A0AAQ0KP74"/>
<dbReference type="EMBL" id="QKYD01000050">
    <property type="protein sequence ID" value="REI24007.1"/>
    <property type="molecule type" value="Genomic_DNA"/>
</dbReference>
<dbReference type="GO" id="GO:0006396">
    <property type="term" value="P:RNA processing"/>
    <property type="evidence" value="ECO:0007669"/>
    <property type="project" value="InterPro"/>
</dbReference>
<dbReference type="InterPro" id="IPR003029">
    <property type="entry name" value="S1_domain"/>
</dbReference>
<dbReference type="PANTHER" id="PTHR11252">
    <property type="entry name" value="POLYRIBONUCLEOTIDE NUCLEOTIDYLTRANSFERASE"/>
    <property type="match status" value="1"/>
</dbReference>
<evidence type="ECO:0000256" key="1">
    <source>
        <dbReference type="ARBA" id="ARBA00004496"/>
    </source>
</evidence>
<dbReference type="RefSeq" id="WP_103209383.1">
    <property type="nucleotide sequence ID" value="NZ_CAJUZR010000011.1"/>
</dbReference>
<keyword evidence="4 10" id="KW-0808">Transferase</keyword>
<dbReference type="InterPro" id="IPR012340">
    <property type="entry name" value="NA-bd_OB-fold"/>
</dbReference>
<dbReference type="InterPro" id="IPR015847">
    <property type="entry name" value="ExoRNase_PH_dom2"/>
</dbReference>
<evidence type="ECO:0000256" key="9">
    <source>
        <dbReference type="ARBA" id="ARBA00025604"/>
    </source>
</evidence>
<evidence type="ECO:0000256" key="5">
    <source>
        <dbReference type="ARBA" id="ARBA00022695"/>
    </source>
</evidence>
<organism evidence="13 14">
    <name type="scientific">Staphylococcus felis</name>
    <dbReference type="NCBI Taxonomy" id="46127"/>
    <lineage>
        <taxon>Bacteria</taxon>
        <taxon>Bacillati</taxon>
        <taxon>Bacillota</taxon>
        <taxon>Bacilli</taxon>
        <taxon>Bacillales</taxon>
        <taxon>Staphylococcaceae</taxon>
        <taxon>Staphylococcus</taxon>
    </lineage>
</organism>
<evidence type="ECO:0000313" key="12">
    <source>
        <dbReference type="EMBL" id="MBH9579903.1"/>
    </source>
</evidence>
<dbReference type="Gene3D" id="2.40.50.140">
    <property type="entry name" value="Nucleic acid-binding proteins"/>
    <property type="match status" value="1"/>
</dbReference>
<dbReference type="SUPFAM" id="SSF50249">
    <property type="entry name" value="Nucleic acid-binding proteins"/>
    <property type="match status" value="1"/>
</dbReference>
<evidence type="ECO:0000256" key="8">
    <source>
        <dbReference type="ARBA" id="ARBA00022884"/>
    </source>
</evidence>
<dbReference type="Pfam" id="PF03726">
    <property type="entry name" value="PNPase"/>
    <property type="match status" value="1"/>
</dbReference>
<dbReference type="KEGG" id="sfq:C7J90_08170"/>
<dbReference type="SMART" id="SM00316">
    <property type="entry name" value="S1"/>
    <property type="match status" value="1"/>
</dbReference>
<dbReference type="CDD" id="cd11363">
    <property type="entry name" value="RNase_PH_PNPase_1"/>
    <property type="match status" value="1"/>
</dbReference>
<dbReference type="GeneID" id="48058199"/>
<dbReference type="FunFam" id="3.30.230.70:FF:000001">
    <property type="entry name" value="Polyribonucleotide nucleotidyltransferase"/>
    <property type="match status" value="1"/>
</dbReference>
<dbReference type="Pfam" id="PF01138">
    <property type="entry name" value="RNase_PH"/>
    <property type="match status" value="2"/>
</dbReference>
<keyword evidence="8 10" id="KW-0694">RNA-binding</keyword>
<evidence type="ECO:0000256" key="6">
    <source>
        <dbReference type="ARBA" id="ARBA00022723"/>
    </source>
</evidence>
<evidence type="ECO:0000313" key="14">
    <source>
        <dbReference type="Proteomes" id="UP000256337"/>
    </source>
</evidence>
<keyword evidence="6 10" id="KW-0479">Metal-binding</keyword>
<dbReference type="Gene3D" id="3.30.230.70">
    <property type="entry name" value="GHMP Kinase, N-terminal domain"/>
    <property type="match status" value="2"/>
</dbReference>
<keyword evidence="3 10" id="KW-0963">Cytoplasm</keyword>
<reference evidence="13 14" key="1">
    <citation type="journal article" date="2018" name="Vet. Microbiol.">
        <title>Characterisation of Staphylococcus felis isolated from cats using whole genome sequencing.</title>
        <authorList>
            <person name="Worthing K."/>
            <person name="Pang S."/>
            <person name="Trott D.J."/>
            <person name="Abraham S."/>
            <person name="Coombs G.W."/>
            <person name="Jordan D."/>
            <person name="McIntyre L."/>
            <person name="Davies M.R."/>
            <person name="Norris J."/>
        </authorList>
    </citation>
    <scope>NUCLEOTIDE SEQUENCE [LARGE SCALE GENOMIC DNA]</scope>
    <source>
        <strain evidence="13 14">F25</strain>
    </source>
</reference>
<dbReference type="InterPro" id="IPR004088">
    <property type="entry name" value="KH_dom_type_1"/>
</dbReference>
<dbReference type="FunFam" id="2.40.50.140:FF:000023">
    <property type="entry name" value="Polyribonucleotide nucleotidyltransferase"/>
    <property type="match status" value="1"/>
</dbReference>
<evidence type="ECO:0000256" key="3">
    <source>
        <dbReference type="ARBA" id="ARBA00022490"/>
    </source>
</evidence>
<dbReference type="Pfam" id="PF00575">
    <property type="entry name" value="S1"/>
    <property type="match status" value="1"/>
</dbReference>
<accession>A0AAQ0KP74</accession>
<dbReference type="PANTHER" id="PTHR11252:SF0">
    <property type="entry name" value="POLYRIBONUCLEOTIDE NUCLEOTIDYLTRANSFERASE 1, MITOCHONDRIAL"/>
    <property type="match status" value="1"/>
</dbReference>
<feature type="domain" description="S1 motif" evidence="11">
    <location>
        <begin position="626"/>
        <end position="694"/>
    </location>
</feature>
<dbReference type="CDD" id="cd04472">
    <property type="entry name" value="S1_PNPase"/>
    <property type="match status" value="1"/>
</dbReference>
<comment type="similarity">
    <text evidence="2 10">Belongs to the polyribonucleotide nucleotidyltransferase family.</text>
</comment>
<dbReference type="InterPro" id="IPR004087">
    <property type="entry name" value="KH_dom"/>
</dbReference>